<comment type="caution">
    <text evidence="2">The sequence shown here is derived from an EMBL/GenBank/DDBJ whole genome shotgun (WGS) entry which is preliminary data.</text>
</comment>
<organism evidence="2 3">
    <name type="scientific">Symbiodinium natans</name>
    <dbReference type="NCBI Taxonomy" id="878477"/>
    <lineage>
        <taxon>Eukaryota</taxon>
        <taxon>Sar</taxon>
        <taxon>Alveolata</taxon>
        <taxon>Dinophyceae</taxon>
        <taxon>Suessiales</taxon>
        <taxon>Symbiodiniaceae</taxon>
        <taxon>Symbiodinium</taxon>
    </lineage>
</organism>
<protein>
    <recommendedName>
        <fullName evidence="1">Methyltransferase FkbM domain-containing protein</fullName>
    </recommendedName>
</protein>
<dbReference type="Pfam" id="PF05050">
    <property type="entry name" value="Methyltransf_21"/>
    <property type="match status" value="1"/>
</dbReference>
<feature type="domain" description="Methyltransferase FkbM" evidence="1">
    <location>
        <begin position="134"/>
        <end position="272"/>
    </location>
</feature>
<dbReference type="AlphaFoldDB" id="A0A812NJB9"/>
<dbReference type="OrthoDB" id="407600at2759"/>
<evidence type="ECO:0000313" key="2">
    <source>
        <dbReference type="EMBL" id="CAE7300274.1"/>
    </source>
</evidence>
<reference evidence="2" key="1">
    <citation type="submission" date="2021-02" db="EMBL/GenBank/DDBJ databases">
        <authorList>
            <person name="Dougan E. K."/>
            <person name="Rhodes N."/>
            <person name="Thang M."/>
            <person name="Chan C."/>
        </authorList>
    </citation>
    <scope>NUCLEOTIDE SEQUENCE</scope>
</reference>
<dbReference type="InterPro" id="IPR029063">
    <property type="entry name" value="SAM-dependent_MTases_sf"/>
</dbReference>
<dbReference type="Gene3D" id="3.40.50.150">
    <property type="entry name" value="Vaccinia Virus protein VP39"/>
    <property type="match status" value="1"/>
</dbReference>
<dbReference type="PANTHER" id="PTHR34203:SF15">
    <property type="entry name" value="SLL1173 PROTEIN"/>
    <property type="match status" value="1"/>
</dbReference>
<dbReference type="SUPFAM" id="SSF53335">
    <property type="entry name" value="S-adenosyl-L-methionine-dependent methyltransferases"/>
    <property type="match status" value="1"/>
</dbReference>
<keyword evidence="3" id="KW-1185">Reference proteome</keyword>
<evidence type="ECO:0000313" key="3">
    <source>
        <dbReference type="Proteomes" id="UP000604046"/>
    </source>
</evidence>
<accession>A0A812NJB9</accession>
<dbReference type="PANTHER" id="PTHR34203">
    <property type="entry name" value="METHYLTRANSFERASE, FKBM FAMILY PROTEIN"/>
    <property type="match status" value="1"/>
</dbReference>
<evidence type="ECO:0000259" key="1">
    <source>
        <dbReference type="Pfam" id="PF05050"/>
    </source>
</evidence>
<dbReference type="Proteomes" id="UP000604046">
    <property type="component" value="Unassembled WGS sequence"/>
</dbReference>
<proteinExistence type="predicted"/>
<dbReference type="InterPro" id="IPR006342">
    <property type="entry name" value="FkbM_mtfrase"/>
</dbReference>
<name>A0A812NJB9_9DINO</name>
<sequence>MSQKHNAALAGLAVSPSGALLPDPACWAGFRYDQCCGKAFGPAGNLECWNATFTPERCCVKERLLQASKTPCQCCNRSHLNPVGSISEVVEKLGVLVFFDALTLSAGWLRKAYPRWEPRTFSVFQRFARGTVLDVGAWIGVTAIWEANIAEHVFAVEPTPTSVCELRANLNVNPARVSRRVTIIHGALHNESGSIMILNRGPHADNRPYYGPSRPLLARVPAFTIETLLLQYPRLREVSFVKIDVEGHELALVPAMRFFFKEYKPVVFLSLHPKFIGDRLVRRVATAMRGIFPYLYEADMKTPFNTRRFTFFGSVEDHFGTDLLATWHPL</sequence>
<dbReference type="EMBL" id="CAJNDS010002064">
    <property type="protein sequence ID" value="CAE7300274.1"/>
    <property type="molecule type" value="Genomic_DNA"/>
</dbReference>
<dbReference type="InterPro" id="IPR052514">
    <property type="entry name" value="SAM-dependent_MTase"/>
</dbReference>
<dbReference type="NCBIfam" id="TIGR01444">
    <property type="entry name" value="fkbM_fam"/>
    <property type="match status" value="1"/>
</dbReference>
<gene>
    <name evidence="2" type="ORF">SNAT2548_LOCUS15801</name>
</gene>